<keyword evidence="3" id="KW-1185">Reference proteome</keyword>
<protein>
    <submittedName>
        <fullName evidence="2">ABC transporter, substrate-binding protein</fullName>
    </submittedName>
</protein>
<dbReference type="HOGENOM" id="CLU_058196_0_0_12"/>
<dbReference type="KEGG" id="tpi:TREPR_1694"/>
<dbReference type="AlphaFoldDB" id="F5YMX3"/>
<gene>
    <name evidence="2" type="ordered locus">TREPR_1694</name>
</gene>
<dbReference type="RefSeq" id="WP_015708430.1">
    <property type="nucleotide sequence ID" value="NC_015578.1"/>
</dbReference>
<dbReference type="OrthoDB" id="9776955at2"/>
<reference evidence="2 3" key="2">
    <citation type="journal article" date="2011" name="ISME J.">
        <title>RNA-seq reveals cooperative metabolic interactions between two termite-gut spirochete species in co-culture.</title>
        <authorList>
            <person name="Rosenthal A.Z."/>
            <person name="Matson E.G."/>
            <person name="Eldar A."/>
            <person name="Leadbetter J.R."/>
        </authorList>
    </citation>
    <scope>NUCLEOTIDE SEQUENCE [LARGE SCALE GENOMIC DNA]</scope>
    <source>
        <strain evidence="3">ATCC BAA-887 / DSM 12427 / ZAS-2</strain>
    </source>
</reference>
<dbReference type="CDD" id="cd06325">
    <property type="entry name" value="PBP1_ABC_unchar_transporter"/>
    <property type="match status" value="1"/>
</dbReference>
<evidence type="ECO:0000313" key="3">
    <source>
        <dbReference type="Proteomes" id="UP000009223"/>
    </source>
</evidence>
<dbReference type="SUPFAM" id="SSF53822">
    <property type="entry name" value="Periplasmic binding protein-like I"/>
    <property type="match status" value="1"/>
</dbReference>
<dbReference type="PANTHER" id="PTHR35271">
    <property type="entry name" value="ABC TRANSPORTER, SUBSTRATE-BINDING LIPOPROTEIN-RELATED"/>
    <property type="match status" value="1"/>
</dbReference>
<sequence>MKKLVTIAGLCLTALLLMSAGGRDSSGDKKVRIGIAKIVQHEALDACEQGVVDALKARGIDAVLDHQNANGDMNTAAQIANKFKSDKVDVAVGIATPIAVSLATTFTDTPVVFSAVTDPVGANLVSSLANGSGNVTGLSDAIPTGEHIALFKEIANIKTLGYIYTSSEANSISALTLVEDACKTLGLQLVTQAISTSAELRQAAEAIVNRVDGIYLTTDNTVYSALPALIQVFSAAKKPIFSGDVTAALNGGCVIASGFNYYKAGLATGNIVADILEGKKPADIPVKFLTDPSESDLLFDLDEAKNCGITIPAKYLSLANYTYENGKLNTK</sequence>
<dbReference type="InterPro" id="IPR007487">
    <property type="entry name" value="ABC_transpt-TYRBP-like"/>
</dbReference>
<dbReference type="InterPro" id="IPR028082">
    <property type="entry name" value="Peripla_BP_I"/>
</dbReference>
<accession>F5YMX3</accession>
<evidence type="ECO:0000313" key="2">
    <source>
        <dbReference type="EMBL" id="AEF84591.1"/>
    </source>
</evidence>
<dbReference type="Proteomes" id="UP000009223">
    <property type="component" value="Chromosome"/>
</dbReference>
<organism evidence="2 3">
    <name type="scientific">Treponema primitia (strain ATCC BAA-887 / DSM 12427 / ZAS-2)</name>
    <dbReference type="NCBI Taxonomy" id="545694"/>
    <lineage>
        <taxon>Bacteria</taxon>
        <taxon>Pseudomonadati</taxon>
        <taxon>Spirochaetota</taxon>
        <taxon>Spirochaetia</taxon>
        <taxon>Spirochaetales</taxon>
        <taxon>Treponemataceae</taxon>
        <taxon>Treponema</taxon>
    </lineage>
</organism>
<dbReference type="STRING" id="545694.TREPR_1694"/>
<feature type="chain" id="PRO_5003331997" evidence="1">
    <location>
        <begin position="20"/>
        <end position="331"/>
    </location>
</feature>
<proteinExistence type="predicted"/>
<reference evidence="3" key="1">
    <citation type="submission" date="2009-12" db="EMBL/GenBank/DDBJ databases">
        <title>Complete sequence of Treponema primitia strain ZAS-2.</title>
        <authorList>
            <person name="Tetu S.G."/>
            <person name="Matson E."/>
            <person name="Ren Q."/>
            <person name="Seshadri R."/>
            <person name="Elbourne L."/>
            <person name="Hassan K.A."/>
            <person name="Durkin A."/>
            <person name="Radune D."/>
            <person name="Mohamoud Y."/>
            <person name="Shay R."/>
            <person name="Jin S."/>
            <person name="Zhang X."/>
            <person name="Lucey K."/>
            <person name="Ballor N.R."/>
            <person name="Ottesen E."/>
            <person name="Rosenthal R."/>
            <person name="Allen A."/>
            <person name="Leadbetter J.R."/>
            <person name="Paulsen I.T."/>
        </authorList>
    </citation>
    <scope>NUCLEOTIDE SEQUENCE [LARGE SCALE GENOMIC DNA]</scope>
    <source>
        <strain evidence="3">ATCC BAA-887 / DSM 12427 / ZAS-2</strain>
    </source>
</reference>
<dbReference type="Gene3D" id="3.40.50.2300">
    <property type="match status" value="2"/>
</dbReference>
<keyword evidence="1" id="KW-0732">Signal</keyword>
<dbReference type="Pfam" id="PF04392">
    <property type="entry name" value="ABC_sub_bind"/>
    <property type="match status" value="1"/>
</dbReference>
<name>F5YMX3_TREPZ</name>
<dbReference type="PANTHER" id="PTHR35271:SF1">
    <property type="entry name" value="ABC TRANSPORTER, SUBSTRATE-BINDING LIPOPROTEIN"/>
    <property type="match status" value="1"/>
</dbReference>
<feature type="signal peptide" evidence="1">
    <location>
        <begin position="1"/>
        <end position="19"/>
    </location>
</feature>
<dbReference type="EMBL" id="CP001843">
    <property type="protein sequence ID" value="AEF84591.1"/>
    <property type="molecule type" value="Genomic_DNA"/>
</dbReference>
<dbReference type="eggNOG" id="COG2984">
    <property type="taxonomic scope" value="Bacteria"/>
</dbReference>
<evidence type="ECO:0000256" key="1">
    <source>
        <dbReference type="SAM" id="SignalP"/>
    </source>
</evidence>